<evidence type="ECO:0000313" key="3">
    <source>
        <dbReference type="Proteomes" id="UP000079169"/>
    </source>
</evidence>
<dbReference type="GeneID" id="103517002"/>
<feature type="binding site" evidence="1">
    <location>
        <position position="57"/>
    </location>
    <ligand>
        <name>Zn(2+)</name>
        <dbReference type="ChEBI" id="CHEBI:29105"/>
    </ligand>
</feature>
<dbReference type="Pfam" id="PF07776">
    <property type="entry name" value="zf-AD"/>
    <property type="match status" value="1"/>
</dbReference>
<evidence type="ECO:0000256" key="1">
    <source>
        <dbReference type="PROSITE-ProRule" id="PRU01263"/>
    </source>
</evidence>
<keyword evidence="1" id="KW-0862">Zinc</keyword>
<organism evidence="3 4">
    <name type="scientific">Diaphorina citri</name>
    <name type="common">Asian citrus psyllid</name>
    <dbReference type="NCBI Taxonomy" id="121845"/>
    <lineage>
        <taxon>Eukaryota</taxon>
        <taxon>Metazoa</taxon>
        <taxon>Ecdysozoa</taxon>
        <taxon>Arthropoda</taxon>
        <taxon>Hexapoda</taxon>
        <taxon>Insecta</taxon>
        <taxon>Pterygota</taxon>
        <taxon>Neoptera</taxon>
        <taxon>Paraneoptera</taxon>
        <taxon>Hemiptera</taxon>
        <taxon>Sternorrhyncha</taxon>
        <taxon>Psylloidea</taxon>
        <taxon>Psyllidae</taxon>
        <taxon>Diaphorininae</taxon>
        <taxon>Diaphorina</taxon>
    </lineage>
</organism>
<dbReference type="PROSITE" id="PS51915">
    <property type="entry name" value="ZAD"/>
    <property type="match status" value="1"/>
</dbReference>
<dbReference type="GO" id="GO:0008270">
    <property type="term" value="F:zinc ion binding"/>
    <property type="evidence" value="ECO:0007669"/>
    <property type="project" value="UniProtKB-UniRule"/>
</dbReference>
<feature type="binding site" evidence="1">
    <location>
        <position position="13"/>
    </location>
    <ligand>
        <name>Zn(2+)</name>
        <dbReference type="ChEBI" id="CHEBI:29105"/>
    </ligand>
</feature>
<gene>
    <name evidence="4" type="primary">LOC103517002</name>
</gene>
<dbReference type="Proteomes" id="UP000079169">
    <property type="component" value="Unplaced"/>
</dbReference>
<feature type="binding site" evidence="1">
    <location>
        <position position="60"/>
    </location>
    <ligand>
        <name>Zn(2+)</name>
        <dbReference type="ChEBI" id="CHEBI:29105"/>
    </ligand>
</feature>
<dbReference type="InterPro" id="IPR012934">
    <property type="entry name" value="Znf_AD"/>
</dbReference>
<name>A0A1S4EKU1_DIACI</name>
<reference evidence="4" key="1">
    <citation type="submission" date="2025-08" db="UniProtKB">
        <authorList>
            <consortium name="RefSeq"/>
        </authorList>
    </citation>
    <scope>IDENTIFICATION</scope>
</reference>
<dbReference type="AlphaFoldDB" id="A0A1S4EKU1"/>
<feature type="domain" description="ZAD" evidence="2">
    <location>
        <begin position="8"/>
        <end position="84"/>
    </location>
</feature>
<evidence type="ECO:0000259" key="2">
    <source>
        <dbReference type="PROSITE" id="PS51915"/>
    </source>
</evidence>
<keyword evidence="1" id="KW-0479">Metal-binding</keyword>
<keyword evidence="3" id="KW-1185">Reference proteome</keyword>
<dbReference type="SUPFAM" id="SSF57716">
    <property type="entry name" value="Glucocorticoid receptor-like (DNA-binding domain)"/>
    <property type="match status" value="1"/>
</dbReference>
<dbReference type="Gene3D" id="3.40.1800.20">
    <property type="match status" value="1"/>
</dbReference>
<accession>A0A1S4EKU1</accession>
<dbReference type="KEGG" id="dci:103517002"/>
<proteinExistence type="predicted"/>
<dbReference type="PaxDb" id="121845-A0A1S4EKU1"/>
<feature type="binding site" evidence="1">
    <location>
        <position position="10"/>
    </location>
    <ligand>
        <name>Zn(2+)</name>
        <dbReference type="ChEBI" id="CHEBI:29105"/>
    </ligand>
</feature>
<protein>
    <submittedName>
        <fullName evidence="4">Uncharacterized protein LOC103517002</fullName>
    </submittedName>
</protein>
<keyword evidence="1" id="KW-0863">Zinc-finger</keyword>
<dbReference type="RefSeq" id="XP_017302776.1">
    <property type="nucleotide sequence ID" value="XM_017447287.1"/>
</dbReference>
<dbReference type="SMART" id="SM00868">
    <property type="entry name" value="zf-AD"/>
    <property type="match status" value="1"/>
</dbReference>
<sequence length="119" mass="13763">MAPIKYLRYCRLCANKKDVKVLLPLVDNGREVCDIQQKISALHIQFSAKDKLPQEICHLCLPRVEMTYSFISACQRAQQKLIQAAHNGVNFKDTIGRTDHNKFFNEDETVSFHELREAQ</sequence>
<dbReference type="GO" id="GO:0005634">
    <property type="term" value="C:nucleus"/>
    <property type="evidence" value="ECO:0007669"/>
    <property type="project" value="InterPro"/>
</dbReference>
<evidence type="ECO:0000313" key="4">
    <source>
        <dbReference type="RefSeq" id="XP_017302776.1"/>
    </source>
</evidence>